<keyword evidence="2" id="KW-1185">Reference proteome</keyword>
<evidence type="ECO:0000313" key="2">
    <source>
        <dbReference type="Proteomes" id="UP000192276"/>
    </source>
</evidence>
<organism evidence="1 2">
    <name type="scientific">Niastella populi</name>
    <dbReference type="NCBI Taxonomy" id="550983"/>
    <lineage>
        <taxon>Bacteria</taxon>
        <taxon>Pseudomonadati</taxon>
        <taxon>Bacteroidota</taxon>
        <taxon>Chitinophagia</taxon>
        <taxon>Chitinophagales</taxon>
        <taxon>Chitinophagaceae</taxon>
        <taxon>Niastella</taxon>
    </lineage>
</organism>
<comment type="caution">
    <text evidence="1">The sequence shown here is derived from an EMBL/GenBank/DDBJ whole genome shotgun (WGS) entry which is preliminary data.</text>
</comment>
<sequence length="64" mass="7681">MFKNKCITKYKYPTHTTIISLDNKCVVFDNKRADMRDKRVSDIYLLYIKLTFNDGRENLNLFVD</sequence>
<accession>A0A1V9EGR1</accession>
<dbReference type="Proteomes" id="UP000192276">
    <property type="component" value="Unassembled WGS sequence"/>
</dbReference>
<name>A0A1V9EGR1_9BACT</name>
<evidence type="ECO:0000313" key="1">
    <source>
        <dbReference type="EMBL" id="OQP45303.1"/>
    </source>
</evidence>
<proteinExistence type="predicted"/>
<protein>
    <submittedName>
        <fullName evidence="1">Uncharacterized protein</fullName>
    </submittedName>
</protein>
<dbReference type="AlphaFoldDB" id="A0A1V9EGR1"/>
<gene>
    <name evidence="1" type="ORF">A4R26_32335</name>
</gene>
<dbReference type="EMBL" id="LWBP01000256">
    <property type="protein sequence ID" value="OQP45303.1"/>
    <property type="molecule type" value="Genomic_DNA"/>
</dbReference>
<reference evidence="2" key="1">
    <citation type="submission" date="2016-04" db="EMBL/GenBank/DDBJ databases">
        <authorList>
            <person name="Chen L."/>
            <person name="Zhuang W."/>
            <person name="Wang G."/>
        </authorList>
    </citation>
    <scope>NUCLEOTIDE SEQUENCE [LARGE SCALE GENOMIC DNA]</scope>
    <source>
        <strain evidence="2">208</strain>
    </source>
</reference>